<evidence type="ECO:0000313" key="3">
    <source>
        <dbReference type="EMBL" id="CAF3981122.1"/>
    </source>
</evidence>
<gene>
    <name evidence="2" type="ORF">IZO911_LOCUS8250</name>
    <name evidence="3" type="ORF">KXQ929_LOCUS27348</name>
</gene>
<accession>A0A813UGV1</accession>
<dbReference type="AlphaFoldDB" id="A0A813UGV1"/>
<feature type="region of interest" description="Disordered" evidence="1">
    <location>
        <begin position="1"/>
        <end position="37"/>
    </location>
</feature>
<dbReference type="EMBL" id="CAJNOE010000055">
    <property type="protein sequence ID" value="CAF0825733.1"/>
    <property type="molecule type" value="Genomic_DNA"/>
</dbReference>
<dbReference type="Proteomes" id="UP000663860">
    <property type="component" value="Unassembled WGS sequence"/>
</dbReference>
<protein>
    <submittedName>
        <fullName evidence="2">Uncharacterized protein</fullName>
    </submittedName>
</protein>
<dbReference type="EMBL" id="CAJOBB010002578">
    <property type="protein sequence ID" value="CAF3981122.1"/>
    <property type="molecule type" value="Genomic_DNA"/>
</dbReference>
<feature type="compositionally biased region" description="Polar residues" evidence="1">
    <location>
        <begin position="17"/>
        <end position="37"/>
    </location>
</feature>
<evidence type="ECO:0000313" key="4">
    <source>
        <dbReference type="Proteomes" id="UP000663860"/>
    </source>
</evidence>
<evidence type="ECO:0000313" key="2">
    <source>
        <dbReference type="EMBL" id="CAF0825733.1"/>
    </source>
</evidence>
<comment type="caution">
    <text evidence="2">The sequence shown here is derived from an EMBL/GenBank/DDBJ whole genome shotgun (WGS) entry which is preliminary data.</text>
</comment>
<reference evidence="2" key="1">
    <citation type="submission" date="2021-02" db="EMBL/GenBank/DDBJ databases">
        <authorList>
            <person name="Nowell W R."/>
        </authorList>
    </citation>
    <scope>NUCLEOTIDE SEQUENCE</scope>
</reference>
<evidence type="ECO:0000256" key="1">
    <source>
        <dbReference type="SAM" id="MobiDB-lite"/>
    </source>
</evidence>
<proteinExistence type="predicted"/>
<organism evidence="2 4">
    <name type="scientific">Adineta steineri</name>
    <dbReference type="NCBI Taxonomy" id="433720"/>
    <lineage>
        <taxon>Eukaryota</taxon>
        <taxon>Metazoa</taxon>
        <taxon>Spiralia</taxon>
        <taxon>Gnathifera</taxon>
        <taxon>Rotifera</taxon>
        <taxon>Eurotatoria</taxon>
        <taxon>Bdelloidea</taxon>
        <taxon>Adinetida</taxon>
        <taxon>Adinetidae</taxon>
        <taxon>Adineta</taxon>
    </lineage>
</organism>
<name>A0A813UGV1_9BILA</name>
<dbReference type="Proteomes" id="UP000663868">
    <property type="component" value="Unassembled WGS sequence"/>
</dbReference>
<sequence>MSSPGLGHTTKKDKSIVHSTATTTASSKNQTEVKAKSTVTELKNQTKICSYDPQTVEDAYVPSVQSTQLLKQDEIASVSYCSRLLNTMKENGIICQPVHNGNETVLQVQESQSKVIICTGLPEQDKSSGTCQCDKYFPPQFQMLGSSCHFCYHSILLHRVKPELEKIVFDDTKTESEQNEYKYWFDKFIELQRLYCYTDKNLPFDDNLFIKIYDQSCQASLSFIQSPNYRYVLIKYKYAGVYDEGESLYKTTHRIISLETMLPVKVDEDLNHSWSYFRDGDQMEHGFRTIVWDLNKSATLIATYVENLDVINDRSYPSFIKKIVNIECPDINDNS</sequence>